<dbReference type="AlphaFoldDB" id="A0A0G0TXY5"/>
<dbReference type="EMBL" id="LBZW01000004">
    <property type="protein sequence ID" value="KKR79676.1"/>
    <property type="molecule type" value="Genomic_DNA"/>
</dbReference>
<comment type="caution">
    <text evidence="1">The sequence shown here is derived from an EMBL/GenBank/DDBJ whole genome shotgun (WGS) entry which is preliminary data.</text>
</comment>
<dbReference type="Proteomes" id="UP000034749">
    <property type="component" value="Unassembled WGS sequence"/>
</dbReference>
<reference evidence="1 2" key="1">
    <citation type="journal article" date="2015" name="Nature">
        <title>rRNA introns, odd ribosomes, and small enigmatic genomes across a large radiation of phyla.</title>
        <authorList>
            <person name="Brown C.T."/>
            <person name="Hug L.A."/>
            <person name="Thomas B.C."/>
            <person name="Sharon I."/>
            <person name="Castelle C.J."/>
            <person name="Singh A."/>
            <person name="Wilkins M.J."/>
            <person name="Williams K.H."/>
            <person name="Banfield J.F."/>
        </authorList>
    </citation>
    <scope>NUCLEOTIDE SEQUENCE [LARGE SCALE GENOMIC DNA]</scope>
</reference>
<evidence type="ECO:0000313" key="1">
    <source>
        <dbReference type="EMBL" id="KKR79676.1"/>
    </source>
</evidence>
<sequence>MSQSQYLKMLERELQKINKIIDTKIVRGQDYMREARDHKLILKKIRYHTRRSFFDRFFSNFFRPSYKFQF</sequence>
<gene>
    <name evidence="1" type="ORF">UU24_C0004G0014</name>
</gene>
<proteinExistence type="predicted"/>
<evidence type="ECO:0000313" key="2">
    <source>
        <dbReference type="Proteomes" id="UP000034749"/>
    </source>
</evidence>
<accession>A0A0G0TXY5</accession>
<protein>
    <submittedName>
        <fullName evidence="1">Uncharacterized protein</fullName>
    </submittedName>
</protein>
<name>A0A0G0TXY5_9BACT</name>
<organism evidence="1 2">
    <name type="scientific">Candidatus Nomurabacteria bacterium GW2011_GWA2_40_9</name>
    <dbReference type="NCBI Taxonomy" id="1618734"/>
    <lineage>
        <taxon>Bacteria</taxon>
        <taxon>Candidatus Nomuraibacteriota</taxon>
    </lineage>
</organism>